<gene>
    <name evidence="2" type="ORF">QVD17_15757</name>
</gene>
<comment type="caution">
    <text evidence="2">The sequence shown here is derived from an EMBL/GenBank/DDBJ whole genome shotgun (WGS) entry which is preliminary data.</text>
</comment>
<dbReference type="PANTHER" id="PTHR31549">
    <property type="entry name" value="PROTEIN, PUTATIVE (DUF247)-RELATED-RELATED"/>
    <property type="match status" value="1"/>
</dbReference>
<reference evidence="2" key="1">
    <citation type="journal article" date="2023" name="bioRxiv">
        <title>Improved chromosome-level genome assembly for marigold (Tagetes erecta).</title>
        <authorList>
            <person name="Jiang F."/>
            <person name="Yuan L."/>
            <person name="Wang S."/>
            <person name="Wang H."/>
            <person name="Xu D."/>
            <person name="Wang A."/>
            <person name="Fan W."/>
        </authorList>
    </citation>
    <scope>NUCLEOTIDE SEQUENCE</scope>
    <source>
        <strain evidence="2">WSJ</strain>
        <tissue evidence="2">Leaf</tissue>
    </source>
</reference>
<dbReference type="Proteomes" id="UP001229421">
    <property type="component" value="Unassembled WGS sequence"/>
</dbReference>
<dbReference type="AlphaFoldDB" id="A0AAD8KQQ2"/>
<dbReference type="PANTHER" id="PTHR31549:SF149">
    <property type="entry name" value="ISOPRENOID SYNTHASE DOMAIN-CONTAINING PROTEIN"/>
    <property type="match status" value="1"/>
</dbReference>
<organism evidence="2 3">
    <name type="scientific">Tagetes erecta</name>
    <name type="common">African marigold</name>
    <dbReference type="NCBI Taxonomy" id="13708"/>
    <lineage>
        <taxon>Eukaryota</taxon>
        <taxon>Viridiplantae</taxon>
        <taxon>Streptophyta</taxon>
        <taxon>Embryophyta</taxon>
        <taxon>Tracheophyta</taxon>
        <taxon>Spermatophyta</taxon>
        <taxon>Magnoliopsida</taxon>
        <taxon>eudicotyledons</taxon>
        <taxon>Gunneridae</taxon>
        <taxon>Pentapetalae</taxon>
        <taxon>asterids</taxon>
        <taxon>campanulids</taxon>
        <taxon>Asterales</taxon>
        <taxon>Asteraceae</taxon>
        <taxon>Asteroideae</taxon>
        <taxon>Heliantheae alliance</taxon>
        <taxon>Tageteae</taxon>
        <taxon>Tagetes</taxon>
    </lineage>
</organism>
<keyword evidence="1" id="KW-0472">Membrane</keyword>
<feature type="transmembrane region" description="Helical" evidence="1">
    <location>
        <begin position="308"/>
        <end position="329"/>
    </location>
</feature>
<keyword evidence="1" id="KW-1133">Transmembrane helix</keyword>
<protein>
    <submittedName>
        <fullName evidence="2">Uncharacterized protein</fullName>
    </submittedName>
</protein>
<name>A0AAD8KQQ2_TARER</name>
<proteinExistence type="predicted"/>
<dbReference type="InterPro" id="IPR004158">
    <property type="entry name" value="DUF247_pln"/>
</dbReference>
<dbReference type="Pfam" id="PF03140">
    <property type="entry name" value="DUF247"/>
    <property type="match status" value="1"/>
</dbReference>
<keyword evidence="1" id="KW-0812">Transmembrane</keyword>
<sequence>MVKELRNFYEEGSTTALCDPIFTKIMLLDSCFILYYIRFVFGEEPENCQELKSHQIAFVHEDMFLLENQIPFKVLKEVMKLLNDEDCYISKIPRLIYGTIFANMGRNIVVQKELIDSEPDHLLHLLHRRLTKKMNDGKKYCRPKRHYMSTFRNASELKDVGIRFKPSETMSLAHIEFLKRRLRFAAKVKLLPINVNDSTKPMLLNLVAYEKCLHDAYDAGVTSYICLLDSLIKHPRDVKVLRDAGVLQDSLGSDKEVAKVFNEIGADLVPNNLEYLEVNYMIQRHYNSWRRWAAPLAQLRHEYAQSPWAFLALVGAIIALFLTGVQTYFTIWGPQSECDGLCMFLKNNHHL</sequence>
<keyword evidence="3" id="KW-1185">Reference proteome</keyword>
<evidence type="ECO:0000313" key="2">
    <source>
        <dbReference type="EMBL" id="KAK1427074.1"/>
    </source>
</evidence>
<accession>A0AAD8KQQ2</accession>
<evidence type="ECO:0000256" key="1">
    <source>
        <dbReference type="SAM" id="Phobius"/>
    </source>
</evidence>
<dbReference type="EMBL" id="JAUHHV010000004">
    <property type="protein sequence ID" value="KAK1427074.1"/>
    <property type="molecule type" value="Genomic_DNA"/>
</dbReference>
<evidence type="ECO:0000313" key="3">
    <source>
        <dbReference type="Proteomes" id="UP001229421"/>
    </source>
</evidence>